<evidence type="ECO:0000313" key="2">
    <source>
        <dbReference type="WBParaSite" id="PgR025_g081_t05"/>
    </source>
</evidence>
<dbReference type="WBParaSite" id="PgR025_g081_t05">
    <property type="protein sequence ID" value="PgR025_g081_t05"/>
    <property type="gene ID" value="PgR025_g081"/>
</dbReference>
<evidence type="ECO:0000313" key="1">
    <source>
        <dbReference type="Proteomes" id="UP000887569"/>
    </source>
</evidence>
<protein>
    <submittedName>
        <fullName evidence="2">Uncharacterized protein</fullName>
    </submittedName>
</protein>
<dbReference type="Proteomes" id="UP000887569">
    <property type="component" value="Unplaced"/>
</dbReference>
<proteinExistence type="predicted"/>
<keyword evidence="1" id="KW-1185">Reference proteome</keyword>
<reference evidence="2" key="1">
    <citation type="submission" date="2022-11" db="UniProtKB">
        <authorList>
            <consortium name="WormBaseParasite"/>
        </authorList>
    </citation>
    <scope>IDENTIFICATION</scope>
</reference>
<sequence length="734" mass="82066">MRWQESSLASHYAGRKLKCLDACQVHLSDGHFRGATFLVTIAKALLALWEREQSQGGALRMEVCEKHEKDIRALEAAEGTPSSIQSIYDLPNGPSHVEKWDADNDIIVAMRSDNESGEGKIRIVEYRTAGTPPNNYSKCEPIIEMADEDSAVSVNTGESTSNAVERLDTSVDQQISRERLKRAISWLRMAYAKNLDEACAAGDVMVADSYRKALEELDDAFLAIHSGALNYTTLPPYPAPYRSLPGRSIPYNLQSLTFPPRRTWHHLPYEYLSQPEIPGTYMPQFLTSTTSGSPYMYSAYTSETGQRLPLHQNTPPGFLPHAFVVRPNMVPFHSVVAQPKKPQTASTVTDEIMCVEDGEVNKRRPTKPAIRDAEMRPAEAEINRTHTKSFESEACSCESGSEKLDVAAGGTKLTGSQICNDGAGSNNSQVASDFKAAAVGSRTHDLENRPVTSNAFNVESTFAVSPGSQAVVAEKTLTGLRASDIKIVSDGSEVSARATSITVDAIAQATPAFEAKSIVDERDDRKSILLDEVPIFTSVDQRPPIFREFPAANYSGVVKKWAMHIMNVQQLLQLLIDVVEYLSTKKLTFSQENFEQFCGHDMLPRLDCMDFGELIDSEIVLIRPEDYEFYLNPILSELRFLVLTDVEWSIFRKLVEVDHIRVEDLADTLDFGGEYDWIPRKRRAAVWEVLLSEKLRGVFVVEPILRRDNETEFWIRINRCLDISNVVPRLIVFP</sequence>
<name>A0A915B3F6_PARUN</name>
<dbReference type="AlphaFoldDB" id="A0A915B3F6"/>
<organism evidence="1 2">
    <name type="scientific">Parascaris univalens</name>
    <name type="common">Nematode worm</name>
    <dbReference type="NCBI Taxonomy" id="6257"/>
    <lineage>
        <taxon>Eukaryota</taxon>
        <taxon>Metazoa</taxon>
        <taxon>Ecdysozoa</taxon>
        <taxon>Nematoda</taxon>
        <taxon>Chromadorea</taxon>
        <taxon>Rhabditida</taxon>
        <taxon>Spirurina</taxon>
        <taxon>Ascaridomorpha</taxon>
        <taxon>Ascaridoidea</taxon>
        <taxon>Ascarididae</taxon>
        <taxon>Parascaris</taxon>
    </lineage>
</organism>
<accession>A0A915B3F6</accession>